<reference evidence="1 2" key="1">
    <citation type="submission" date="2018-01" db="EMBL/GenBank/DDBJ databases">
        <title>G. obscuriglobus.</title>
        <authorList>
            <person name="Franke J."/>
            <person name="Blomberg W."/>
            <person name="Selmecki A."/>
        </authorList>
    </citation>
    <scope>NUCLEOTIDE SEQUENCE [LARGE SCALE GENOMIC DNA]</scope>
    <source>
        <strain evidence="1 2">DSM 5831</strain>
    </source>
</reference>
<dbReference type="EMBL" id="CP025958">
    <property type="protein sequence ID" value="AWM35756.1"/>
    <property type="molecule type" value="Genomic_DNA"/>
</dbReference>
<dbReference type="KEGG" id="gog:C1280_01095"/>
<evidence type="ECO:0000313" key="2">
    <source>
        <dbReference type="Proteomes" id="UP000245802"/>
    </source>
</evidence>
<evidence type="ECO:0000313" key="1">
    <source>
        <dbReference type="EMBL" id="AWM35756.1"/>
    </source>
</evidence>
<dbReference type="OrthoDB" id="286014at2"/>
<name>A0A2Z3GWK7_9BACT</name>
<keyword evidence="2" id="KW-1185">Reference proteome</keyword>
<proteinExistence type="predicted"/>
<accession>A0A2Z3GWK7</accession>
<gene>
    <name evidence="1" type="ORF">C1280_01095</name>
</gene>
<protein>
    <submittedName>
        <fullName evidence="1">Uncharacterized protein</fullName>
    </submittedName>
</protein>
<dbReference type="AlphaFoldDB" id="A0A2Z3GWK7"/>
<dbReference type="RefSeq" id="WP_010054029.1">
    <property type="nucleotide sequence ID" value="NZ_CP025958.1"/>
</dbReference>
<dbReference type="Proteomes" id="UP000245802">
    <property type="component" value="Chromosome"/>
</dbReference>
<sequence length="94" mass="10276">MPPKLRTLLVALVGGAAVGRVVNTSFVGRHNGTDRNRCGRKVRKRDGFSKDGAVHRGATVFSDFSYNFCWLVRTLRVKGEGGRWETRTPATAAG</sequence>
<organism evidence="1 2">
    <name type="scientific">Gemmata obscuriglobus</name>
    <dbReference type="NCBI Taxonomy" id="114"/>
    <lineage>
        <taxon>Bacteria</taxon>
        <taxon>Pseudomonadati</taxon>
        <taxon>Planctomycetota</taxon>
        <taxon>Planctomycetia</taxon>
        <taxon>Gemmatales</taxon>
        <taxon>Gemmataceae</taxon>
        <taxon>Gemmata</taxon>
    </lineage>
</organism>